<gene>
    <name evidence="4" type="ORF">L3X38_017039</name>
</gene>
<dbReference type="PANTHER" id="PTHR35476">
    <property type="entry name" value="MUCIN-LIKE PROTEIN"/>
    <property type="match status" value="1"/>
</dbReference>
<evidence type="ECO:0008006" key="6">
    <source>
        <dbReference type="Google" id="ProtNLM"/>
    </source>
</evidence>
<accession>A0AAD4W7D6</accession>
<dbReference type="PROSITE" id="PS51375">
    <property type="entry name" value="PPR"/>
    <property type="match status" value="1"/>
</dbReference>
<dbReference type="EMBL" id="JAJFAZ020000003">
    <property type="protein sequence ID" value="KAI5337768.1"/>
    <property type="molecule type" value="Genomic_DNA"/>
</dbReference>
<keyword evidence="5" id="KW-1185">Reference proteome</keyword>
<comment type="caution">
    <text evidence="4">The sequence shown here is derived from an EMBL/GenBank/DDBJ whole genome shotgun (WGS) entry which is preliminary data.</text>
</comment>
<protein>
    <recommendedName>
        <fullName evidence="6">Pentatricopeptide repeat superfamily protein</fullName>
    </recommendedName>
</protein>
<name>A0AAD4W7D6_PRUDU</name>
<evidence type="ECO:0000256" key="3">
    <source>
        <dbReference type="SAM" id="MobiDB-lite"/>
    </source>
</evidence>
<reference evidence="4 5" key="1">
    <citation type="journal article" date="2022" name="G3 (Bethesda)">
        <title>Whole-genome sequence and methylome profiling of the almond [Prunus dulcis (Mill.) D.A. Webb] cultivar 'Nonpareil'.</title>
        <authorList>
            <person name="D'Amico-Willman K.M."/>
            <person name="Ouma W.Z."/>
            <person name="Meulia T."/>
            <person name="Sideli G.M."/>
            <person name="Gradziel T.M."/>
            <person name="Fresnedo-Ramirez J."/>
        </authorList>
    </citation>
    <scope>NUCLEOTIDE SEQUENCE [LARGE SCALE GENOMIC DNA]</scope>
    <source>
        <strain evidence="4">Clone GOH B32 T37-40</strain>
    </source>
</reference>
<organism evidence="4 5">
    <name type="scientific">Prunus dulcis</name>
    <name type="common">Almond</name>
    <name type="synonym">Amygdalus dulcis</name>
    <dbReference type="NCBI Taxonomy" id="3755"/>
    <lineage>
        <taxon>Eukaryota</taxon>
        <taxon>Viridiplantae</taxon>
        <taxon>Streptophyta</taxon>
        <taxon>Embryophyta</taxon>
        <taxon>Tracheophyta</taxon>
        <taxon>Spermatophyta</taxon>
        <taxon>Magnoliopsida</taxon>
        <taxon>eudicotyledons</taxon>
        <taxon>Gunneridae</taxon>
        <taxon>Pentapetalae</taxon>
        <taxon>rosids</taxon>
        <taxon>fabids</taxon>
        <taxon>Rosales</taxon>
        <taxon>Rosaceae</taxon>
        <taxon>Amygdaloideae</taxon>
        <taxon>Amygdaleae</taxon>
        <taxon>Prunus</taxon>
    </lineage>
</organism>
<dbReference type="InterPro" id="IPR011990">
    <property type="entry name" value="TPR-like_helical_dom_sf"/>
</dbReference>
<proteinExistence type="predicted"/>
<feature type="compositionally biased region" description="Polar residues" evidence="3">
    <location>
        <begin position="277"/>
        <end position="296"/>
    </location>
</feature>
<dbReference type="InterPro" id="IPR052851">
    <property type="entry name" value="GCD1_mitochondrial"/>
</dbReference>
<sequence>MQALKRIATKTEFQRLSSTITKTHFISSTNFRPFSSNSKKGDDDWNDAWETAWLPPDLSGSSSRAPWEADVNFSSSESSVVLPSDADLETKAFVEDMNENWNERRKPKEEKQQSENGSSLYSLDSIKKDYRIKKQRIHAGLWMKEIEKQEEAKLADSNSFGGGDDIERLLDSCSDIFDSANNDLENSKAPTASDFKNKPDGWETTSKAKDGNVWEMTQREEDILLQEFERRIAYNKFQIASFIKTHIFSRRRPIDGWKYMIEELGPNARKGKGSVTRLPSLSDASTQPFKEENSAMSGSSIMPFKERKIEDAHKLFDEFPQGNDLISWNTLMGYLHVSQPQGDLGSYLGGESLQGYCINIGFCLYLQVLTALIDMYAKNGQIDFGHRIFDGVAVKDVVLWNCLVDRTAFGAASGSLSVGSCIKDYVGEENLVMDAVLGTALVDMYAKCVFLEKALDIFESMESKDVKSWTAMISGYGVHGQAGNAIRPFYTMEEEGCQPNEVTFLTVLSACSHGEMVTEGVRCFEIMVCKYGFVPKVEHHGCMVDILGCAGLLEEAHTLID</sequence>
<dbReference type="Pfam" id="PF01535">
    <property type="entry name" value="PPR"/>
    <property type="match status" value="1"/>
</dbReference>
<dbReference type="Pfam" id="PF13041">
    <property type="entry name" value="PPR_2"/>
    <property type="match status" value="1"/>
</dbReference>
<evidence type="ECO:0000256" key="1">
    <source>
        <dbReference type="ARBA" id="ARBA00022737"/>
    </source>
</evidence>
<dbReference type="AlphaFoldDB" id="A0AAD4W7D6"/>
<feature type="compositionally biased region" description="Basic and acidic residues" evidence="3">
    <location>
        <begin position="195"/>
        <end position="207"/>
    </location>
</feature>
<feature type="region of interest" description="Disordered" evidence="3">
    <location>
        <begin position="99"/>
        <end position="120"/>
    </location>
</feature>
<evidence type="ECO:0000313" key="4">
    <source>
        <dbReference type="EMBL" id="KAI5337768.1"/>
    </source>
</evidence>
<dbReference type="FunFam" id="1.25.40.10:FF:000242">
    <property type="entry name" value="Pentatricopeptide repeat-containing protein"/>
    <property type="match status" value="1"/>
</dbReference>
<evidence type="ECO:0000256" key="2">
    <source>
        <dbReference type="PROSITE-ProRule" id="PRU00708"/>
    </source>
</evidence>
<evidence type="ECO:0000313" key="5">
    <source>
        <dbReference type="Proteomes" id="UP001054821"/>
    </source>
</evidence>
<feature type="region of interest" description="Disordered" evidence="3">
    <location>
        <begin position="271"/>
        <end position="296"/>
    </location>
</feature>
<dbReference type="Proteomes" id="UP001054821">
    <property type="component" value="Chromosome 3"/>
</dbReference>
<dbReference type="NCBIfam" id="TIGR00756">
    <property type="entry name" value="PPR"/>
    <property type="match status" value="1"/>
</dbReference>
<feature type="repeat" description="PPR" evidence="2">
    <location>
        <begin position="465"/>
        <end position="499"/>
    </location>
</feature>
<feature type="compositionally biased region" description="Basic and acidic residues" evidence="3">
    <location>
        <begin position="101"/>
        <end position="113"/>
    </location>
</feature>
<dbReference type="PANTHER" id="PTHR35476:SF2">
    <property type="entry name" value="MUCIN-LIKE PROTEIN"/>
    <property type="match status" value="1"/>
</dbReference>
<dbReference type="Gene3D" id="1.25.40.10">
    <property type="entry name" value="Tetratricopeptide repeat domain"/>
    <property type="match status" value="2"/>
</dbReference>
<keyword evidence="1" id="KW-0677">Repeat</keyword>
<dbReference type="InterPro" id="IPR002885">
    <property type="entry name" value="PPR_rpt"/>
</dbReference>
<feature type="region of interest" description="Disordered" evidence="3">
    <location>
        <begin position="184"/>
        <end position="207"/>
    </location>
</feature>